<dbReference type="InterPro" id="IPR010992">
    <property type="entry name" value="IHF-like_DNA-bd_dom_sf"/>
</dbReference>
<organism evidence="4 5">
    <name type="scientific">Porphyromonas cangingivalis</name>
    <dbReference type="NCBI Taxonomy" id="36874"/>
    <lineage>
        <taxon>Bacteria</taxon>
        <taxon>Pseudomonadati</taxon>
        <taxon>Bacteroidota</taxon>
        <taxon>Bacteroidia</taxon>
        <taxon>Bacteroidales</taxon>
        <taxon>Porphyromonadaceae</taxon>
        <taxon>Porphyromonas</taxon>
    </lineage>
</organism>
<keyword evidence="1" id="KW-0238">DNA-binding</keyword>
<evidence type="ECO:0000313" key="4">
    <source>
        <dbReference type="EMBL" id="SJZ63138.1"/>
    </source>
</evidence>
<keyword evidence="3" id="KW-0812">Transmembrane</keyword>
<dbReference type="AlphaFoldDB" id="A0A1T4M8M2"/>
<reference evidence="4 5" key="1">
    <citation type="submission" date="2017-02" db="EMBL/GenBank/DDBJ databases">
        <authorList>
            <person name="Peterson S.W."/>
        </authorList>
    </citation>
    <scope>NUCLEOTIDE SEQUENCE [LARGE SCALE GENOMIC DNA]</scope>
    <source>
        <strain evidence="4 5">ATCC 700135</strain>
    </source>
</reference>
<feature type="transmembrane region" description="Helical" evidence="3">
    <location>
        <begin position="248"/>
        <end position="268"/>
    </location>
</feature>
<evidence type="ECO:0000256" key="1">
    <source>
        <dbReference type="ARBA" id="ARBA00023125"/>
    </source>
</evidence>
<dbReference type="EMBL" id="FUWL01000011">
    <property type="protein sequence ID" value="SJZ63138.1"/>
    <property type="molecule type" value="Genomic_DNA"/>
</dbReference>
<accession>A0A1T4M8M2</accession>
<sequence>METTQTILKELNRWLLGQLGERRAVSLPYLGEIGTNLLPAHIKESGGLRTMFPPSVSLVFRPDEFLLDSRHYSSLDLTLPPTLSGEDVVYALSDLLGLPKSVVAETLDAELQELLKALFRGKRVSLLDIGDLFVTDEGEDLLLLNFEPSSSVLDHLNRPFAPYAPTPLKMGVDFKELTHYGENDEGLSLTSLQRFRIVEVEAPQIVVASSVEIEEPTLPDEDMKTLPKEPTMNEEEEMLPRKQRPKSLVWLLLIGLSLLLAGGYWLLFHQKTDSSSLSPTQTAVKDTVPEAVLPADTMPISKEKPAIDTLTITSGRSLYSYAKEYYGQKMFWIYIYIENAAIIKDPNRISLGTKLVIPDLSKFEINPDMRIAVKEAMVWESVIMSKKFTTYEETRPIVLERLAKQ</sequence>
<name>A0A1T4M8M2_PORCN</name>
<keyword evidence="3" id="KW-1133">Transmembrane helix</keyword>
<keyword evidence="3" id="KW-0472">Membrane</keyword>
<dbReference type="RefSeq" id="WP_025838486.1">
    <property type="nucleotide sequence ID" value="NZ_FUWL01000011.1"/>
</dbReference>
<evidence type="ECO:0000313" key="5">
    <source>
        <dbReference type="Proteomes" id="UP000189956"/>
    </source>
</evidence>
<evidence type="ECO:0000256" key="3">
    <source>
        <dbReference type="SAM" id="Phobius"/>
    </source>
</evidence>
<dbReference type="Proteomes" id="UP000189956">
    <property type="component" value="Unassembled WGS sequence"/>
</dbReference>
<evidence type="ECO:0000256" key="2">
    <source>
        <dbReference type="SAM" id="MobiDB-lite"/>
    </source>
</evidence>
<gene>
    <name evidence="4" type="ORF">SAMN02745205_01423</name>
</gene>
<evidence type="ECO:0008006" key="6">
    <source>
        <dbReference type="Google" id="ProtNLM"/>
    </source>
</evidence>
<proteinExistence type="predicted"/>
<protein>
    <recommendedName>
        <fullName evidence="6">LysM domain-containing protein</fullName>
    </recommendedName>
</protein>
<dbReference type="SUPFAM" id="SSF47729">
    <property type="entry name" value="IHF-like DNA-binding proteins"/>
    <property type="match status" value="1"/>
</dbReference>
<dbReference type="GO" id="GO:0003677">
    <property type="term" value="F:DNA binding"/>
    <property type="evidence" value="ECO:0007669"/>
    <property type="project" value="UniProtKB-KW"/>
</dbReference>
<feature type="region of interest" description="Disordered" evidence="2">
    <location>
        <begin position="220"/>
        <end position="239"/>
    </location>
</feature>